<keyword evidence="1" id="KW-1133">Transmembrane helix</keyword>
<evidence type="ECO:0000256" key="1">
    <source>
        <dbReference type="SAM" id="Phobius"/>
    </source>
</evidence>
<evidence type="ECO:0000313" key="3">
    <source>
        <dbReference type="Proteomes" id="UP000322634"/>
    </source>
</evidence>
<keyword evidence="1" id="KW-0812">Transmembrane</keyword>
<dbReference type="AlphaFoldDB" id="A0A5D0TRR3"/>
<reference evidence="2 3" key="1">
    <citation type="submission" date="2019-08" db="EMBL/GenBank/DDBJ databases">
        <title>Actinomadura sp. nov. CYP1-5 isolated from mountain soil.</title>
        <authorList>
            <person name="Songsumanus A."/>
            <person name="Kuncharoen N."/>
            <person name="Kudo T."/>
            <person name="Yuki M."/>
            <person name="Igarashi Y."/>
            <person name="Tanasupawat S."/>
        </authorList>
    </citation>
    <scope>NUCLEOTIDE SEQUENCE [LARGE SCALE GENOMIC DNA]</scope>
    <source>
        <strain evidence="2 3">GKU157</strain>
    </source>
</reference>
<proteinExistence type="predicted"/>
<organism evidence="2 3">
    <name type="scientific">Actinomadura syzygii</name>
    <dbReference type="NCBI Taxonomy" id="1427538"/>
    <lineage>
        <taxon>Bacteria</taxon>
        <taxon>Bacillati</taxon>
        <taxon>Actinomycetota</taxon>
        <taxon>Actinomycetes</taxon>
        <taxon>Streptosporangiales</taxon>
        <taxon>Thermomonosporaceae</taxon>
        <taxon>Actinomadura</taxon>
    </lineage>
</organism>
<feature type="transmembrane region" description="Helical" evidence="1">
    <location>
        <begin position="38"/>
        <end position="56"/>
    </location>
</feature>
<name>A0A5D0TRR3_9ACTN</name>
<protein>
    <submittedName>
        <fullName evidence="2">Uncharacterized protein</fullName>
    </submittedName>
</protein>
<evidence type="ECO:0000313" key="2">
    <source>
        <dbReference type="EMBL" id="TYC07599.1"/>
    </source>
</evidence>
<comment type="caution">
    <text evidence="2">The sequence shown here is derived from an EMBL/GenBank/DDBJ whole genome shotgun (WGS) entry which is preliminary data.</text>
</comment>
<dbReference type="RefSeq" id="WP_148356087.1">
    <property type="nucleotide sequence ID" value="NZ_JBHSBF010000041.1"/>
</dbReference>
<dbReference type="EMBL" id="VSFF01000021">
    <property type="protein sequence ID" value="TYC07599.1"/>
    <property type="molecule type" value="Genomic_DNA"/>
</dbReference>
<keyword evidence="3" id="KW-1185">Reference proteome</keyword>
<keyword evidence="1" id="KW-0472">Membrane</keyword>
<sequence>MRFDLVLLLAGVLVVLAFFALVAFIVHRLGATSRAAAVIMAVDVLVAALPPVLSVLQGS</sequence>
<dbReference type="Proteomes" id="UP000322634">
    <property type="component" value="Unassembled WGS sequence"/>
</dbReference>
<accession>A0A5D0TRR3</accession>
<feature type="transmembrane region" description="Helical" evidence="1">
    <location>
        <begin position="6"/>
        <end position="26"/>
    </location>
</feature>
<gene>
    <name evidence="2" type="ORF">FXF65_42120</name>
</gene>